<dbReference type="PANTHER" id="PTHR42991">
    <property type="entry name" value="ALDEHYDE DEHYDROGENASE"/>
    <property type="match status" value="1"/>
</dbReference>
<sequence>MSQDYLPLRKHLYIDGEWVEAGEYRPLLSPYSGETIAEVAFAGAAEVERAIAAAERAKPLMARMPAHERAAILERLSALLRERAEECAGLIALEAAKPLKTARQEVDRTIMTYKFAAEEARRIHGETIPMDAAPGGEGRIAYTIRQPIGVVAAITPFNFPMNLVAHKVGPAIAAGNTIVLKPAGQTPLTALLIAELLQEAGLPAGALNVVTGSGSVIGDLLVQDDRVKAVTFTGSPEVGKAIRQKAGLKKVTLELGSNSALIVDQGVDVDAMIARAVTGAFSNAGQVCISLQRIYVHERLFDEFVRKFVAQTETLKLGDPLDPATDVSALISPRDAERALQWITEAEQLGAVVAAGHKRDGHIVHPTILLHVDPGAKVSCQEAFAPVVMINKVSTMEEAIREVNASRFGLQAGIYTEDIRTAFAAAEALEVGGVMINDIPTFRVDHMPYGGVKESGTGREGVKYAIEDMTELKLVCFKK</sequence>
<protein>
    <submittedName>
        <fullName evidence="4">Aldehyde dehydrogenase family protein</fullName>
    </submittedName>
</protein>
<comment type="caution">
    <text evidence="4">The sequence shown here is derived from an EMBL/GenBank/DDBJ whole genome shotgun (WGS) entry which is preliminary data.</text>
</comment>
<keyword evidence="2" id="KW-0560">Oxidoreductase</keyword>
<dbReference type="InterPro" id="IPR051020">
    <property type="entry name" value="ALDH-related_metabolic_enz"/>
</dbReference>
<keyword evidence="5" id="KW-1185">Reference proteome</keyword>
<evidence type="ECO:0000313" key="4">
    <source>
        <dbReference type="EMBL" id="TVX99009.1"/>
    </source>
</evidence>
<dbReference type="Pfam" id="PF00171">
    <property type="entry name" value="Aldedh"/>
    <property type="match status" value="1"/>
</dbReference>
<proteinExistence type="inferred from homology"/>
<dbReference type="Gene3D" id="3.40.605.10">
    <property type="entry name" value="Aldehyde Dehydrogenase, Chain A, domain 1"/>
    <property type="match status" value="1"/>
</dbReference>
<dbReference type="PANTHER" id="PTHR42991:SF1">
    <property type="entry name" value="ALDEHYDE DEHYDROGENASE"/>
    <property type="match status" value="1"/>
</dbReference>
<evidence type="ECO:0000313" key="5">
    <source>
        <dbReference type="Proteomes" id="UP000317036"/>
    </source>
</evidence>
<dbReference type="InterPro" id="IPR016163">
    <property type="entry name" value="Ald_DH_C"/>
</dbReference>
<dbReference type="AlphaFoldDB" id="A0A559JGK0"/>
<dbReference type="InterPro" id="IPR016161">
    <property type="entry name" value="Ald_DH/histidinol_DH"/>
</dbReference>
<dbReference type="Proteomes" id="UP000317036">
    <property type="component" value="Unassembled WGS sequence"/>
</dbReference>
<dbReference type="EMBL" id="VNJI01000084">
    <property type="protein sequence ID" value="TVX99009.1"/>
    <property type="molecule type" value="Genomic_DNA"/>
</dbReference>
<dbReference type="InterPro" id="IPR015590">
    <property type="entry name" value="Aldehyde_DH_dom"/>
</dbReference>
<dbReference type="CDD" id="cd07149">
    <property type="entry name" value="ALDH_y4uC"/>
    <property type="match status" value="1"/>
</dbReference>
<dbReference type="RefSeq" id="WP_144854968.1">
    <property type="nucleotide sequence ID" value="NZ_VNJI01000084.1"/>
</dbReference>
<dbReference type="OrthoDB" id="20170at2"/>
<dbReference type="SUPFAM" id="SSF53720">
    <property type="entry name" value="ALDH-like"/>
    <property type="match status" value="1"/>
</dbReference>
<dbReference type="GO" id="GO:0008911">
    <property type="term" value="F:lactaldehyde dehydrogenase (NAD+) activity"/>
    <property type="evidence" value="ECO:0007669"/>
    <property type="project" value="TreeGrafter"/>
</dbReference>
<dbReference type="FunFam" id="3.40.605.10:FF:000007">
    <property type="entry name" value="NAD/NADP-dependent betaine aldehyde dehydrogenase"/>
    <property type="match status" value="1"/>
</dbReference>
<evidence type="ECO:0000256" key="1">
    <source>
        <dbReference type="ARBA" id="ARBA00009986"/>
    </source>
</evidence>
<dbReference type="InterPro" id="IPR016162">
    <property type="entry name" value="Ald_DH_N"/>
</dbReference>
<evidence type="ECO:0000259" key="3">
    <source>
        <dbReference type="Pfam" id="PF00171"/>
    </source>
</evidence>
<feature type="domain" description="Aldehyde dehydrogenase" evidence="3">
    <location>
        <begin position="18"/>
        <end position="475"/>
    </location>
</feature>
<dbReference type="Gene3D" id="3.40.309.10">
    <property type="entry name" value="Aldehyde Dehydrogenase, Chain A, domain 2"/>
    <property type="match status" value="1"/>
</dbReference>
<evidence type="ECO:0000256" key="2">
    <source>
        <dbReference type="ARBA" id="ARBA00023002"/>
    </source>
</evidence>
<gene>
    <name evidence="4" type="ORF">FPZ49_34030</name>
</gene>
<name>A0A559JGK0_9BACL</name>
<reference evidence="4 5" key="1">
    <citation type="submission" date="2019-07" db="EMBL/GenBank/DDBJ databases">
        <authorList>
            <person name="Kim J."/>
        </authorList>
    </citation>
    <scope>NUCLEOTIDE SEQUENCE [LARGE SCALE GENOMIC DNA]</scope>
    <source>
        <strain evidence="4 5">JC52</strain>
    </source>
</reference>
<comment type="similarity">
    <text evidence="1">Belongs to the aldehyde dehydrogenase family.</text>
</comment>
<accession>A0A559JGK0</accession>
<organism evidence="4 5">
    <name type="scientific">Paenibacillus cremeus</name>
    <dbReference type="NCBI Taxonomy" id="2163881"/>
    <lineage>
        <taxon>Bacteria</taxon>
        <taxon>Bacillati</taxon>
        <taxon>Bacillota</taxon>
        <taxon>Bacilli</taxon>
        <taxon>Bacillales</taxon>
        <taxon>Paenibacillaceae</taxon>
        <taxon>Paenibacillus</taxon>
    </lineage>
</organism>